<organism evidence="1 2">
    <name type="scientific">Pristionchus pacificus</name>
    <name type="common">Parasitic nematode worm</name>
    <dbReference type="NCBI Taxonomy" id="54126"/>
    <lineage>
        <taxon>Eukaryota</taxon>
        <taxon>Metazoa</taxon>
        <taxon>Ecdysozoa</taxon>
        <taxon>Nematoda</taxon>
        <taxon>Chromadorea</taxon>
        <taxon>Rhabditida</taxon>
        <taxon>Rhabditina</taxon>
        <taxon>Diplogasteromorpha</taxon>
        <taxon>Diplogasteroidea</taxon>
        <taxon>Neodiplogasteridae</taxon>
        <taxon>Pristionchus</taxon>
    </lineage>
</organism>
<proteinExistence type="predicted"/>
<sequence>MSSEFGRGAVLNIYLFFLVAISKQVSTSDRVYKGQIFREGTFILSVVGPLEPFIPLPPSVHIASIMVLGIMMWTLVPATSVLQLITLSMKHQYSEGKRLFLSFLFPVLCAAIMSLLYFRTRHQPKFMWKHSQTTVRELLPTREFAPTMIRIGQEFYGVNSSLLFFAGTTRYAEQNNDRTLTFFAVFFAIIPYALTYAALGSLMYQIQRKLRVPGMVSVLPLLILSSPFAIFVFAVCTQTDLTLGALWFTTLLSLCPSVQCDRKELQAIVRLRYIKQAIRANSQESLKTIVSRVRSRAQ</sequence>
<dbReference type="Proteomes" id="UP000005239">
    <property type="component" value="Unassembled WGS sequence"/>
</dbReference>
<reference evidence="2" key="1">
    <citation type="journal article" date="2008" name="Nat. Genet.">
        <title>The Pristionchus pacificus genome provides a unique perspective on nematode lifestyle and parasitism.</title>
        <authorList>
            <person name="Dieterich C."/>
            <person name="Clifton S.W."/>
            <person name="Schuster L.N."/>
            <person name="Chinwalla A."/>
            <person name="Delehaunty K."/>
            <person name="Dinkelacker I."/>
            <person name="Fulton L."/>
            <person name="Fulton R."/>
            <person name="Godfrey J."/>
            <person name="Minx P."/>
            <person name="Mitreva M."/>
            <person name="Roeseler W."/>
            <person name="Tian H."/>
            <person name="Witte H."/>
            <person name="Yang S.P."/>
            <person name="Wilson R.K."/>
            <person name="Sommer R.J."/>
        </authorList>
    </citation>
    <scope>NUCLEOTIDE SEQUENCE [LARGE SCALE GENOMIC DNA]</scope>
    <source>
        <strain evidence="2">PS312</strain>
    </source>
</reference>
<dbReference type="EnsemblMetazoa" id="PPA41704.1">
    <property type="protein sequence ID" value="PPA41704.1"/>
    <property type="gene ID" value="WBGene00280073"/>
</dbReference>
<evidence type="ECO:0000313" key="2">
    <source>
        <dbReference type="Proteomes" id="UP000005239"/>
    </source>
</evidence>
<accession>A0A2A6CMA2</accession>
<name>A0A2A6CMA2_PRIPA</name>
<reference evidence="1" key="2">
    <citation type="submission" date="2022-06" db="UniProtKB">
        <authorList>
            <consortium name="EnsemblMetazoa"/>
        </authorList>
    </citation>
    <scope>IDENTIFICATION</scope>
    <source>
        <strain evidence="1">PS312</strain>
    </source>
</reference>
<protein>
    <submittedName>
        <fullName evidence="1">Uncharacterized protein</fullName>
    </submittedName>
</protein>
<gene>
    <name evidence="1" type="primary">WBGene00280073</name>
</gene>
<accession>A0A8R1Z201</accession>
<keyword evidence="2" id="KW-1185">Reference proteome</keyword>
<evidence type="ECO:0000313" key="1">
    <source>
        <dbReference type="EnsemblMetazoa" id="PPA41704.1"/>
    </source>
</evidence>
<dbReference type="AlphaFoldDB" id="A0A2A6CMA2"/>